<dbReference type="AlphaFoldDB" id="A0A1N6SRA7"/>
<gene>
    <name evidence="1" type="ORF">B1B05_06395</name>
    <name evidence="2" type="ORF">SAMN05443094_102504</name>
</gene>
<keyword evidence="4" id="KW-1185">Reference proteome</keyword>
<evidence type="ECO:0000313" key="1">
    <source>
        <dbReference type="EMBL" id="OXS79395.1"/>
    </source>
</evidence>
<dbReference type="RefSeq" id="WP_045850413.1">
    <property type="nucleotide sequence ID" value="NZ_FTLX01000002.1"/>
</dbReference>
<dbReference type="Proteomes" id="UP000215545">
    <property type="component" value="Unassembled WGS sequence"/>
</dbReference>
<dbReference type="PANTHER" id="PTHR33558:SF1">
    <property type="entry name" value="GLUTAREDOXIN-LIKE PROTEIN C5ORF63 HOMOLOG"/>
    <property type="match status" value="1"/>
</dbReference>
<dbReference type="Proteomes" id="UP000186385">
    <property type="component" value="Unassembled WGS sequence"/>
</dbReference>
<accession>A0A1N6SRA7</accession>
<dbReference type="InterPro" id="IPR036249">
    <property type="entry name" value="Thioredoxin-like_sf"/>
</dbReference>
<evidence type="ECO:0000313" key="4">
    <source>
        <dbReference type="Proteomes" id="UP000215545"/>
    </source>
</evidence>
<organism evidence="2 3">
    <name type="scientific">Domibacillus enclensis</name>
    <dbReference type="NCBI Taxonomy" id="1017273"/>
    <lineage>
        <taxon>Bacteria</taxon>
        <taxon>Bacillati</taxon>
        <taxon>Bacillota</taxon>
        <taxon>Bacilli</taxon>
        <taxon>Bacillales</taxon>
        <taxon>Bacillaceae</taxon>
        <taxon>Domibacillus</taxon>
    </lineage>
</organism>
<dbReference type="Gene3D" id="3.40.30.10">
    <property type="entry name" value="Glutaredoxin"/>
    <property type="match status" value="1"/>
</dbReference>
<dbReference type="STRING" id="1017273.SAMN05443094_102504"/>
<proteinExistence type="predicted"/>
<dbReference type="SUPFAM" id="SSF52833">
    <property type="entry name" value="Thioredoxin-like"/>
    <property type="match status" value="1"/>
</dbReference>
<reference evidence="2 3" key="1">
    <citation type="submission" date="2017-01" db="EMBL/GenBank/DDBJ databases">
        <authorList>
            <person name="Mah S.A."/>
            <person name="Swanson W.J."/>
            <person name="Moy G.W."/>
            <person name="Vacquier V.D."/>
        </authorList>
    </citation>
    <scope>NUCLEOTIDE SEQUENCE [LARGE SCALE GENOMIC DNA]</scope>
    <source>
        <strain evidence="2 3">NIO-1016</strain>
    </source>
</reference>
<dbReference type="OrthoDB" id="32865at2"/>
<dbReference type="Pfam" id="PF05768">
    <property type="entry name" value="Glrx-like"/>
    <property type="match status" value="1"/>
</dbReference>
<reference evidence="1" key="3">
    <citation type="submission" date="2017-03" db="EMBL/GenBank/DDBJ databases">
        <authorList>
            <person name="Dastager S.G."/>
            <person name="Neurgaonkar P.S."/>
            <person name="Dharne M.S."/>
        </authorList>
    </citation>
    <scope>NUCLEOTIDE SEQUENCE</scope>
    <source>
        <strain evidence="1">DSM 25145</strain>
    </source>
</reference>
<sequence length="81" mass="9374">MNIDFYTRPGCHLCEEAKLIVQLIADDLGLSIQEKNIEEKDEWTEAYGLMIPVLQAEEEIIAYGHVDYADAFMKLKRKINK</sequence>
<dbReference type="InterPro" id="IPR052565">
    <property type="entry name" value="Glutaredoxin-like_YDR286C"/>
</dbReference>
<dbReference type="InterPro" id="IPR008554">
    <property type="entry name" value="Glutaredoxin-like"/>
</dbReference>
<reference evidence="4" key="2">
    <citation type="submission" date="2017-03" db="EMBL/GenBank/DDBJ databases">
        <title>Bacillus sp. V-88(T) DSM27956, whole genome shotgun sequencing project.</title>
        <authorList>
            <person name="Dastager S.G."/>
            <person name="Neurgaonkar P.S."/>
            <person name="Dharne M.S."/>
        </authorList>
    </citation>
    <scope>NUCLEOTIDE SEQUENCE [LARGE SCALE GENOMIC DNA]</scope>
    <source>
        <strain evidence="4">DSM 25145</strain>
    </source>
</reference>
<protein>
    <submittedName>
        <fullName evidence="2">Glutaredoxin-like domain</fullName>
    </submittedName>
    <submittedName>
        <fullName evidence="1">Thioredoxin family protein</fullName>
    </submittedName>
</protein>
<dbReference type="EMBL" id="FTLX01000002">
    <property type="protein sequence ID" value="SIQ43584.1"/>
    <property type="molecule type" value="Genomic_DNA"/>
</dbReference>
<name>A0A1N6SRA7_9BACI</name>
<dbReference type="PANTHER" id="PTHR33558">
    <property type="entry name" value="GLUTAREDOXIN-LIKE PROTEIN C5ORF63 HOMOLOG"/>
    <property type="match status" value="1"/>
</dbReference>
<evidence type="ECO:0000313" key="2">
    <source>
        <dbReference type="EMBL" id="SIQ43584.1"/>
    </source>
</evidence>
<evidence type="ECO:0000313" key="3">
    <source>
        <dbReference type="Proteomes" id="UP000186385"/>
    </source>
</evidence>
<dbReference type="EMBL" id="MWSK01000002">
    <property type="protein sequence ID" value="OXS79395.1"/>
    <property type="molecule type" value="Genomic_DNA"/>
</dbReference>